<reference evidence="4" key="1">
    <citation type="submission" date="2022-10" db="EMBL/GenBank/DDBJ databases">
        <authorList>
            <person name="Chen Y."/>
            <person name="Dougan E. K."/>
            <person name="Chan C."/>
            <person name="Rhodes N."/>
            <person name="Thang M."/>
        </authorList>
    </citation>
    <scope>NUCLEOTIDE SEQUENCE</scope>
</reference>
<keyword evidence="2" id="KW-1133">Transmembrane helix</keyword>
<comment type="caution">
    <text evidence="4">The sequence shown here is derived from an EMBL/GenBank/DDBJ whole genome shotgun (WGS) entry which is preliminary data.</text>
</comment>
<keyword evidence="2" id="KW-0812">Transmembrane</keyword>
<evidence type="ECO:0000313" key="5">
    <source>
        <dbReference type="EMBL" id="CAL4771442.1"/>
    </source>
</evidence>
<keyword evidence="3" id="KW-0732">Signal</keyword>
<dbReference type="Proteomes" id="UP001152797">
    <property type="component" value="Unassembled WGS sequence"/>
</dbReference>
<dbReference type="EMBL" id="CAMXCT020000863">
    <property type="protein sequence ID" value="CAL1137505.1"/>
    <property type="molecule type" value="Genomic_DNA"/>
</dbReference>
<feature type="compositionally biased region" description="Basic and acidic residues" evidence="1">
    <location>
        <begin position="133"/>
        <end position="150"/>
    </location>
</feature>
<feature type="chain" id="PRO_5043270068" evidence="3">
    <location>
        <begin position="22"/>
        <end position="341"/>
    </location>
</feature>
<sequence>MLMWSWVKWFLLWTAAWTAAASCQREDSSCLEEVEAEVLFLQVQQNVTQMIETSGRQATILADQVKHMHNVLQNTSWSELLQTAQTVKMGTQSFGTFLLDVLLVVVIVILLFACGVWSCCRGMFASLLSSSAPKEEDGRGSSGRAERSRQEPSFSQSQVAEIPKICQRYVVPSSESHFSVDMNEVMDTGRSSFAINSASGTKLLEAKLSEGRLLSIIPVNTKDPEIMLRASSGAADPLMLTITDGRGSYQGKIAAGPAGSGLILYRLQKPCATITADNVSSLSMQVYPLLDSVKDTMVASTIRKGDTLRIQVSMNYDGCLFLGCMLGIIVLEPPLIQMAAG</sequence>
<dbReference type="EMBL" id="CAMXCT010000863">
    <property type="protein sequence ID" value="CAI3984130.1"/>
    <property type="molecule type" value="Genomic_DNA"/>
</dbReference>
<keyword evidence="2" id="KW-0472">Membrane</keyword>
<organism evidence="4">
    <name type="scientific">Cladocopium goreaui</name>
    <dbReference type="NCBI Taxonomy" id="2562237"/>
    <lineage>
        <taxon>Eukaryota</taxon>
        <taxon>Sar</taxon>
        <taxon>Alveolata</taxon>
        <taxon>Dinophyceae</taxon>
        <taxon>Suessiales</taxon>
        <taxon>Symbiodiniaceae</taxon>
        <taxon>Cladocopium</taxon>
    </lineage>
</organism>
<evidence type="ECO:0000313" key="4">
    <source>
        <dbReference type="EMBL" id="CAI3984130.1"/>
    </source>
</evidence>
<reference evidence="5 6" key="2">
    <citation type="submission" date="2024-05" db="EMBL/GenBank/DDBJ databases">
        <authorList>
            <person name="Chen Y."/>
            <person name="Shah S."/>
            <person name="Dougan E. K."/>
            <person name="Thang M."/>
            <person name="Chan C."/>
        </authorList>
    </citation>
    <scope>NUCLEOTIDE SEQUENCE [LARGE SCALE GENOMIC DNA]</scope>
</reference>
<feature type="region of interest" description="Disordered" evidence="1">
    <location>
        <begin position="131"/>
        <end position="158"/>
    </location>
</feature>
<accession>A0A9P1C448</accession>
<evidence type="ECO:0000256" key="1">
    <source>
        <dbReference type="SAM" id="MobiDB-lite"/>
    </source>
</evidence>
<protein>
    <submittedName>
        <fullName evidence="5">Altered inheritance of mitochondria protein 24, mitochondrial</fullName>
    </submittedName>
</protein>
<keyword evidence="6" id="KW-1185">Reference proteome</keyword>
<gene>
    <name evidence="4" type="ORF">C1SCF055_LOCUS11680</name>
</gene>
<feature type="transmembrane region" description="Helical" evidence="2">
    <location>
        <begin position="97"/>
        <end position="120"/>
    </location>
</feature>
<feature type="transmembrane region" description="Helical" evidence="2">
    <location>
        <begin position="319"/>
        <end position="340"/>
    </location>
</feature>
<dbReference type="OrthoDB" id="429821at2759"/>
<proteinExistence type="predicted"/>
<evidence type="ECO:0000256" key="3">
    <source>
        <dbReference type="SAM" id="SignalP"/>
    </source>
</evidence>
<evidence type="ECO:0000256" key="2">
    <source>
        <dbReference type="SAM" id="Phobius"/>
    </source>
</evidence>
<name>A0A9P1C448_9DINO</name>
<feature type="signal peptide" evidence="3">
    <location>
        <begin position="1"/>
        <end position="21"/>
    </location>
</feature>
<evidence type="ECO:0000313" key="6">
    <source>
        <dbReference type="Proteomes" id="UP001152797"/>
    </source>
</evidence>
<dbReference type="AlphaFoldDB" id="A0A9P1C448"/>
<dbReference type="EMBL" id="CAMXCT030000863">
    <property type="protein sequence ID" value="CAL4771442.1"/>
    <property type="molecule type" value="Genomic_DNA"/>
</dbReference>